<evidence type="ECO:0000313" key="4">
    <source>
        <dbReference type="Proteomes" id="UP000240214"/>
    </source>
</evidence>
<dbReference type="Pfam" id="PF03354">
    <property type="entry name" value="TerL_ATPase"/>
    <property type="match status" value="1"/>
</dbReference>
<dbReference type="InterPro" id="IPR046461">
    <property type="entry name" value="TerL_ATPase"/>
</dbReference>
<accession>A0A2H5BLT3</accession>
<feature type="domain" description="Terminase large subunit-like ATPase" evidence="1">
    <location>
        <begin position="81"/>
        <end position="256"/>
    </location>
</feature>
<sequence>MTETCSTDALPVPYDALIELGLSPEEIQAAAKSRPLVVGFQADKQPGAYFSVDAARRAIKATESFKHTKGRWGSSPLKLAPWQIVWVIAPVFGWLWYDPEIEREVRVIRSVWIEVPRKNGKSTLSSGIGLTLLLADREHGAEVYAAAGSLPQAERVFDDAKRMALTSNAVKGRVEVLRGVIRVPRTGGVFRALSKIAETAHGLNVSGAIVDEVHVHKKRDLVDAIETGTGARDQPLVVFITTADEGEEGSIYDEKHTYTRRIAEGVVEDPGHYGVIWAAEESDDPFDEATWYKANPGLGVSPSLAYMRREAAKAKSTPSYFPTFCRLSLNRRMRSATRWLPMPLWDANAGMVDDKKFRYRRAWGGVDLSAVSDMSAWVLAVESRQPGVDLELIARFWLPEERVDELEQQLQVPLRLWVREGWIQLTEGDAIDYGTIEKQIIEDCRRLNVQRISYDRMFAGQLVQRVDQKTRGVDLVPVAQTYLGMGPGSKELERLLREGKIRHGGNPVLRWHASCVEIITDGNDNFRPVKPDRQKSSARIDGIAAAVMAMDGYVRRPLKKARAASA</sequence>
<dbReference type="Pfam" id="PF20441">
    <property type="entry name" value="TerL_nuclease"/>
    <property type="match status" value="1"/>
</dbReference>
<dbReference type="Proteomes" id="UP000240214">
    <property type="component" value="Segment"/>
</dbReference>
<evidence type="ECO:0000313" key="3">
    <source>
        <dbReference type="EMBL" id="AUG87267.1"/>
    </source>
</evidence>
<gene>
    <name evidence="3" type="ORF">SEA_ROWA_2</name>
</gene>
<keyword evidence="4" id="KW-1185">Reference proteome</keyword>
<reference evidence="4" key="1">
    <citation type="submission" date="2017-11" db="EMBL/GenBank/DDBJ databases">
        <authorList>
            <person name="Han C.G."/>
        </authorList>
    </citation>
    <scope>NUCLEOTIDE SEQUENCE [LARGE SCALE GENOMIC DNA]</scope>
</reference>
<dbReference type="EMBL" id="MG593803">
    <property type="protein sequence ID" value="AUG87267.1"/>
    <property type="molecule type" value="Genomic_DNA"/>
</dbReference>
<dbReference type="GO" id="GO:0004519">
    <property type="term" value="F:endonuclease activity"/>
    <property type="evidence" value="ECO:0007669"/>
    <property type="project" value="InterPro"/>
</dbReference>
<dbReference type="PANTHER" id="PTHR41287:SF1">
    <property type="entry name" value="PROTEIN YMFN"/>
    <property type="match status" value="1"/>
</dbReference>
<evidence type="ECO:0000259" key="2">
    <source>
        <dbReference type="Pfam" id="PF20441"/>
    </source>
</evidence>
<name>A0A2H5BLT3_9CAUD</name>
<organism evidence="3 4">
    <name type="scientific">Streptomyces phage Rowa</name>
    <dbReference type="NCBI Taxonomy" id="2059883"/>
    <lineage>
        <taxon>Viruses</taxon>
        <taxon>Duplodnaviria</taxon>
        <taxon>Heunggongvirae</taxon>
        <taxon>Uroviricota</taxon>
        <taxon>Caudoviricetes</taxon>
        <taxon>Rowavirus</taxon>
        <taxon>Rowavirus rowa</taxon>
    </lineage>
</organism>
<evidence type="ECO:0000259" key="1">
    <source>
        <dbReference type="Pfam" id="PF03354"/>
    </source>
</evidence>
<protein>
    <submittedName>
        <fullName evidence="3">Terminase large subunit</fullName>
    </submittedName>
</protein>
<feature type="domain" description="Terminase large subunit-like endonuclease" evidence="2">
    <location>
        <begin position="267"/>
        <end position="551"/>
    </location>
</feature>
<dbReference type="InterPro" id="IPR027417">
    <property type="entry name" value="P-loop_NTPase"/>
</dbReference>
<dbReference type="Gene3D" id="3.40.50.300">
    <property type="entry name" value="P-loop containing nucleotide triphosphate hydrolases"/>
    <property type="match status" value="1"/>
</dbReference>
<dbReference type="PANTHER" id="PTHR41287">
    <property type="match status" value="1"/>
</dbReference>
<dbReference type="InterPro" id="IPR046462">
    <property type="entry name" value="TerL_nuclease"/>
</dbReference>
<proteinExistence type="predicted"/>
<dbReference type="InterPro" id="IPR005021">
    <property type="entry name" value="Terminase_largesu-like"/>
</dbReference>